<keyword evidence="1" id="KW-0812">Transmembrane</keyword>
<feature type="transmembrane region" description="Helical" evidence="1">
    <location>
        <begin position="6"/>
        <end position="25"/>
    </location>
</feature>
<sequence>MVDAQTISIIFAGVSIGVAAIYYTLTLRNTQRAQQVQLDTRQAQLFMNIYNQSFTNPEYLESTGRIWDNAWSSYDEFKSIYHFGENKDPEFCMAYDLVCGFFEGVGVLVKENLLDIRLVALLISTQT</sequence>
<reference evidence="2" key="1">
    <citation type="journal article" date="2014" name="Front. Microbiol.">
        <title>High frequency of phylogenetically diverse reductive dehalogenase-homologous genes in deep subseafloor sedimentary metagenomes.</title>
        <authorList>
            <person name="Kawai M."/>
            <person name="Futagami T."/>
            <person name="Toyoda A."/>
            <person name="Takaki Y."/>
            <person name="Nishi S."/>
            <person name="Hori S."/>
            <person name="Arai W."/>
            <person name="Tsubouchi T."/>
            <person name="Morono Y."/>
            <person name="Uchiyama I."/>
            <person name="Ito T."/>
            <person name="Fujiyama A."/>
            <person name="Inagaki F."/>
            <person name="Takami H."/>
        </authorList>
    </citation>
    <scope>NUCLEOTIDE SEQUENCE</scope>
    <source>
        <strain evidence="2">Expedition CK06-06</strain>
    </source>
</reference>
<protein>
    <recommendedName>
        <fullName evidence="3">DUF4760 domain-containing protein</fullName>
    </recommendedName>
</protein>
<name>X1NXI4_9ZZZZ</name>
<dbReference type="EMBL" id="BARV01041166">
    <property type="protein sequence ID" value="GAI48313.1"/>
    <property type="molecule type" value="Genomic_DNA"/>
</dbReference>
<keyword evidence="1" id="KW-1133">Transmembrane helix</keyword>
<dbReference type="AlphaFoldDB" id="X1NXI4"/>
<proteinExistence type="predicted"/>
<evidence type="ECO:0000313" key="2">
    <source>
        <dbReference type="EMBL" id="GAI48313.1"/>
    </source>
</evidence>
<feature type="non-terminal residue" evidence="2">
    <location>
        <position position="127"/>
    </location>
</feature>
<organism evidence="2">
    <name type="scientific">marine sediment metagenome</name>
    <dbReference type="NCBI Taxonomy" id="412755"/>
    <lineage>
        <taxon>unclassified sequences</taxon>
        <taxon>metagenomes</taxon>
        <taxon>ecological metagenomes</taxon>
    </lineage>
</organism>
<accession>X1NXI4</accession>
<comment type="caution">
    <text evidence="2">The sequence shown here is derived from an EMBL/GenBank/DDBJ whole genome shotgun (WGS) entry which is preliminary data.</text>
</comment>
<evidence type="ECO:0008006" key="3">
    <source>
        <dbReference type="Google" id="ProtNLM"/>
    </source>
</evidence>
<keyword evidence="1" id="KW-0472">Membrane</keyword>
<evidence type="ECO:0000256" key="1">
    <source>
        <dbReference type="SAM" id="Phobius"/>
    </source>
</evidence>
<gene>
    <name evidence="2" type="ORF">S06H3_62436</name>
</gene>